<dbReference type="HOGENOM" id="CLU_2170439_0_0_1"/>
<dbReference type="EMBL" id="KN818307">
    <property type="protein sequence ID" value="KIL59929.1"/>
    <property type="molecule type" value="Genomic_DNA"/>
</dbReference>
<sequence>MFRDSVSLIFSSRHAHTTPAEVALKTGCCAGCNTDRRRPSEKSGEGDTIEELSSDEQSGIELIDISTRGWNILRSYPATPSRLVPVDSRCPLQRPGSDSATTSRCIRVRS</sequence>
<feature type="region of interest" description="Disordered" evidence="1">
    <location>
        <begin position="87"/>
        <end position="110"/>
    </location>
</feature>
<keyword evidence="3" id="KW-1185">Reference proteome</keyword>
<evidence type="ECO:0000313" key="3">
    <source>
        <dbReference type="Proteomes" id="UP000054549"/>
    </source>
</evidence>
<proteinExistence type="predicted"/>
<protein>
    <submittedName>
        <fullName evidence="2">Uncharacterized protein</fullName>
    </submittedName>
</protein>
<evidence type="ECO:0000313" key="2">
    <source>
        <dbReference type="EMBL" id="KIL59929.1"/>
    </source>
</evidence>
<feature type="compositionally biased region" description="Basic and acidic residues" evidence="1">
    <location>
        <begin position="35"/>
        <end position="45"/>
    </location>
</feature>
<accession>A0A0C2T0G5</accession>
<dbReference type="InParanoid" id="A0A0C2T0G5"/>
<name>A0A0C2T0G5_AMAMK</name>
<evidence type="ECO:0000256" key="1">
    <source>
        <dbReference type="SAM" id="MobiDB-lite"/>
    </source>
</evidence>
<organism evidence="2 3">
    <name type="scientific">Amanita muscaria (strain Koide BX008)</name>
    <dbReference type="NCBI Taxonomy" id="946122"/>
    <lineage>
        <taxon>Eukaryota</taxon>
        <taxon>Fungi</taxon>
        <taxon>Dikarya</taxon>
        <taxon>Basidiomycota</taxon>
        <taxon>Agaricomycotina</taxon>
        <taxon>Agaricomycetes</taxon>
        <taxon>Agaricomycetidae</taxon>
        <taxon>Agaricales</taxon>
        <taxon>Pluteineae</taxon>
        <taxon>Amanitaceae</taxon>
        <taxon>Amanita</taxon>
    </lineage>
</organism>
<reference evidence="2 3" key="1">
    <citation type="submission" date="2014-04" db="EMBL/GenBank/DDBJ databases">
        <title>Evolutionary Origins and Diversification of the Mycorrhizal Mutualists.</title>
        <authorList>
            <consortium name="DOE Joint Genome Institute"/>
            <consortium name="Mycorrhizal Genomics Consortium"/>
            <person name="Kohler A."/>
            <person name="Kuo A."/>
            <person name="Nagy L.G."/>
            <person name="Floudas D."/>
            <person name="Copeland A."/>
            <person name="Barry K.W."/>
            <person name="Cichocki N."/>
            <person name="Veneault-Fourrey C."/>
            <person name="LaButti K."/>
            <person name="Lindquist E.A."/>
            <person name="Lipzen A."/>
            <person name="Lundell T."/>
            <person name="Morin E."/>
            <person name="Murat C."/>
            <person name="Riley R."/>
            <person name="Ohm R."/>
            <person name="Sun H."/>
            <person name="Tunlid A."/>
            <person name="Henrissat B."/>
            <person name="Grigoriev I.V."/>
            <person name="Hibbett D.S."/>
            <person name="Martin F."/>
        </authorList>
    </citation>
    <scope>NUCLEOTIDE SEQUENCE [LARGE SCALE GENOMIC DNA]</scope>
    <source>
        <strain evidence="2 3">Koide BX008</strain>
    </source>
</reference>
<dbReference type="Proteomes" id="UP000054549">
    <property type="component" value="Unassembled WGS sequence"/>
</dbReference>
<gene>
    <name evidence="2" type="ORF">M378DRAFT_961549</name>
</gene>
<feature type="region of interest" description="Disordered" evidence="1">
    <location>
        <begin position="35"/>
        <end position="58"/>
    </location>
</feature>
<dbReference type="AlphaFoldDB" id="A0A0C2T0G5"/>